<sequence length="86" mass="9162">MTANLPKVPASDAAAFARENAMVIPDGVPMFRKPLYHVLLAGRYLEPATGRIGVVPNTASTTLRSLMLADSANTTPRALSVGRVRK</sequence>
<evidence type="ECO:0000313" key="1">
    <source>
        <dbReference type="EMBL" id="SAK55119.1"/>
    </source>
</evidence>
<comment type="caution">
    <text evidence="1">The sequence shown here is derived from an EMBL/GenBank/DDBJ whole genome shotgun (WGS) entry which is preliminary data.</text>
</comment>
<name>A0A158ABN5_9BURK</name>
<dbReference type="AlphaFoldDB" id="A0A158ABN5"/>
<protein>
    <submittedName>
        <fullName evidence="1">Uncharacterized protein</fullName>
    </submittedName>
</protein>
<keyword evidence="2" id="KW-1185">Reference proteome</keyword>
<dbReference type="Proteomes" id="UP000071859">
    <property type="component" value="Unassembled WGS sequence"/>
</dbReference>
<proteinExistence type="predicted"/>
<reference evidence="1" key="1">
    <citation type="submission" date="2016-01" db="EMBL/GenBank/DDBJ databases">
        <authorList>
            <person name="Peeters C."/>
        </authorList>
    </citation>
    <scope>NUCLEOTIDE SEQUENCE</scope>
    <source>
        <strain evidence="1">LMG 29321</strain>
    </source>
</reference>
<gene>
    <name evidence="1" type="ORF">AWB78_01445</name>
</gene>
<evidence type="ECO:0000313" key="2">
    <source>
        <dbReference type="Proteomes" id="UP000071859"/>
    </source>
</evidence>
<organism evidence="1 2">
    <name type="scientific">Caballeronia calidae</name>
    <dbReference type="NCBI Taxonomy" id="1777139"/>
    <lineage>
        <taxon>Bacteria</taxon>
        <taxon>Pseudomonadati</taxon>
        <taxon>Pseudomonadota</taxon>
        <taxon>Betaproteobacteria</taxon>
        <taxon>Burkholderiales</taxon>
        <taxon>Burkholderiaceae</taxon>
        <taxon>Caballeronia</taxon>
    </lineage>
</organism>
<dbReference type="EMBL" id="FCOX02000005">
    <property type="protein sequence ID" value="SAK55119.1"/>
    <property type="molecule type" value="Genomic_DNA"/>
</dbReference>
<accession>A0A158ABN5</accession>